<organism evidence="2 3">
    <name type="scientific">Nepenthes gracilis</name>
    <name type="common">Slender pitcher plant</name>
    <dbReference type="NCBI Taxonomy" id="150966"/>
    <lineage>
        <taxon>Eukaryota</taxon>
        <taxon>Viridiplantae</taxon>
        <taxon>Streptophyta</taxon>
        <taxon>Embryophyta</taxon>
        <taxon>Tracheophyta</taxon>
        <taxon>Spermatophyta</taxon>
        <taxon>Magnoliopsida</taxon>
        <taxon>eudicotyledons</taxon>
        <taxon>Gunneridae</taxon>
        <taxon>Pentapetalae</taxon>
        <taxon>Caryophyllales</taxon>
        <taxon>Nepenthaceae</taxon>
        <taxon>Nepenthes</taxon>
    </lineage>
</organism>
<accession>A0AAD3Y029</accession>
<sequence length="177" mass="18428">MASNAIKKVPVDSISISPKANVEILVNSAPASGMSDGLEDHSLVSDLNLSPQEGACAASGNISTSAVGPVSLPPHADVDPPSDPSAVGSAADSLGMQNEPMTLFKSCEAQLAAFQPRLRQLGHDRRSNPAEIPRQQPVNIPNGNYAHLRVQATAPKTTANKSSPRQQSIPAPPPHHL</sequence>
<protein>
    <submittedName>
        <fullName evidence="2">Uncharacterized protein</fullName>
    </submittedName>
</protein>
<evidence type="ECO:0000313" key="3">
    <source>
        <dbReference type="Proteomes" id="UP001279734"/>
    </source>
</evidence>
<name>A0AAD3Y029_NEPGR</name>
<proteinExistence type="predicted"/>
<dbReference type="EMBL" id="BSYO01000024">
    <property type="protein sequence ID" value="GMH22186.1"/>
    <property type="molecule type" value="Genomic_DNA"/>
</dbReference>
<feature type="region of interest" description="Disordered" evidence="1">
    <location>
        <begin position="118"/>
        <end position="177"/>
    </location>
</feature>
<gene>
    <name evidence="2" type="ORF">Nepgr_024029</name>
</gene>
<dbReference type="AlphaFoldDB" id="A0AAD3Y029"/>
<comment type="caution">
    <text evidence="2">The sequence shown here is derived from an EMBL/GenBank/DDBJ whole genome shotgun (WGS) entry which is preliminary data.</text>
</comment>
<feature type="compositionally biased region" description="Polar residues" evidence="1">
    <location>
        <begin position="154"/>
        <end position="169"/>
    </location>
</feature>
<evidence type="ECO:0000256" key="1">
    <source>
        <dbReference type="SAM" id="MobiDB-lite"/>
    </source>
</evidence>
<keyword evidence="3" id="KW-1185">Reference proteome</keyword>
<feature type="region of interest" description="Disordered" evidence="1">
    <location>
        <begin position="54"/>
        <end position="94"/>
    </location>
</feature>
<dbReference type="Proteomes" id="UP001279734">
    <property type="component" value="Unassembled WGS sequence"/>
</dbReference>
<reference evidence="2" key="1">
    <citation type="submission" date="2023-05" db="EMBL/GenBank/DDBJ databases">
        <title>Nepenthes gracilis genome sequencing.</title>
        <authorList>
            <person name="Fukushima K."/>
        </authorList>
    </citation>
    <scope>NUCLEOTIDE SEQUENCE</scope>
    <source>
        <strain evidence="2">SING2019-196</strain>
    </source>
</reference>
<evidence type="ECO:0000313" key="2">
    <source>
        <dbReference type="EMBL" id="GMH22186.1"/>
    </source>
</evidence>